<dbReference type="Proteomes" id="UP000663069">
    <property type="component" value="Chromosome"/>
</dbReference>
<evidence type="ECO:0000313" key="3">
    <source>
        <dbReference type="Proteomes" id="UP000663069"/>
    </source>
</evidence>
<feature type="region of interest" description="Disordered" evidence="1">
    <location>
        <begin position="519"/>
        <end position="540"/>
    </location>
</feature>
<gene>
    <name evidence="2" type="ORF">IHV77_03760</name>
</gene>
<evidence type="ECO:0000313" key="2">
    <source>
        <dbReference type="EMBL" id="QPB43232.1"/>
    </source>
</evidence>
<accession>A0ABX6UYR3</accession>
<reference evidence="2 3" key="1">
    <citation type="submission" date="2020-10" db="EMBL/GenBank/DDBJ databases">
        <title>Genome Sequencing of Rodentibacter spp. strain DSM111151.</title>
        <authorList>
            <person name="Benga L."/>
            <person name="Lautwein T."/>
        </authorList>
    </citation>
    <scope>NUCLEOTIDE SEQUENCE [LARGE SCALE GENOMIC DNA]</scope>
    <source>
        <strain evidence="2 3">DSM 111151</strain>
    </source>
</reference>
<proteinExistence type="predicted"/>
<protein>
    <submittedName>
        <fullName evidence="2">Hemagglutinin repeat-containing protein</fullName>
    </submittedName>
</protein>
<dbReference type="InterPro" id="IPR025157">
    <property type="entry name" value="Hemagglutinin_rpt"/>
</dbReference>
<organism evidence="2 3">
    <name type="scientific">Rodentibacter haemolyticus</name>
    <dbReference type="NCBI Taxonomy" id="2778911"/>
    <lineage>
        <taxon>Bacteria</taxon>
        <taxon>Pseudomonadati</taxon>
        <taxon>Pseudomonadota</taxon>
        <taxon>Gammaproteobacteria</taxon>
        <taxon>Pasteurellales</taxon>
        <taxon>Pasteurellaceae</taxon>
        <taxon>Rodentibacter</taxon>
    </lineage>
</organism>
<dbReference type="EMBL" id="CP063056">
    <property type="protein sequence ID" value="QPB43232.1"/>
    <property type="molecule type" value="Genomic_DNA"/>
</dbReference>
<sequence length="1282" mass="138793">MDKLILDMVWLVNKEITLPSGKTLTVLTPQVYLVSRNLDVTTQGALISAREISGNIKGNITNSGTIAGRNLTALSAEHLNNQGIVLGSSVNLLAKQKLVNLGGKIQALDSAVLMGNQGVEIASQTSSSANYDGFGNQFAHTNLNRQAEIDVKGQLQIISPKDVTLKAANLNADVIHIQGDKVDIGTVSTSNKQHYNANLDNYSRLDQQQEIGSKLNAANHISILSQNATRVRQAALHSNNGTLAITSINGDIQIQEGRNKEQLAFGAKSTHSGTLQKTTVTTKHDHSYDMAEGSAIDGNRILLRADKGNVTVQGSSVVGEKGFTAIAQNIAIQEAENRMFEQDFEKTSKSGLMGSGGFGFSVGMRKESVENDQTKYYAQKSQVGSLNGDTTLIADKHYSQSASHVTSVKGNVSIQAEQVDIAAASDKYETNYKRTFEQKGLTIAINTPIQAAINAVKQVADSVQTVGESKDNRINAMAAANAGWTAYRAGQTLGQVGKSLGELMQNGTVPTEAVSVSITYSEQKSEETRRTEGSTANNSQVNAGGKVMIQASGGGKQSNINIIGSDVGGKQGTALIADNDVNLTAQQQTHQERSRNKSSGFNAGVAIAVGNGVSFGITAGGNYGRGYGNGDDETYRNSHIGDSSSQTLIQAGNNATLKGAQVQGKGVSLNAENLHIESLQDKMKYQGKQMNVSGQVTVGYGFSASGSYNQSKINSDYASVAEQSGIYAGDEGYQINVENQINLIGGAILSNAEASKNKLSAKMFSFKEIENHANTKASAVGLTAGFSIGRDQTSEEDKENNRIYRTQREKNGETFEQANPNKTNRSPIGFGLGENDVHSADFYALAKIGLTNLLGNSKKAENASSTTLSVISEGQFDIKDSQGQENIKQITKGTNAQTNSLQKQNYQDLQKEVETDLAIKKSFYSNVAGLTDEAYRTMFIAEHRMMAVETDEKGNPVKDHNLEKDLDDEARKVVDKKLRQGEITQAEYQQELENYKYDQLGKGRNIYRLREVSDQERQNLKQVTYTDPVTGKSETRTVVAFNGIFNDENAAAKFASQNYVAKKGESGNIDTRIYKDMYFVHHPKASNPISELLVAGYEKMFETSFGNLLGMDNSSLQVKGLMENYGKNNLFIGAHSRGTLTVANALNALDTKENQEKKILSGTLVKMVGPAADVTRSDNRLSRLQTGESRNESNKEGSIRIENHESDPVGSMPLLLGGNPATMKDNEHNHWLGKKLLDMFGDDSSVHNCHGLGQKQCVTDGYRKEGDLIMNKEQRIYELNKK</sequence>
<name>A0ABX6UYR3_9PAST</name>
<evidence type="ECO:0000256" key="1">
    <source>
        <dbReference type="SAM" id="MobiDB-lite"/>
    </source>
</evidence>
<dbReference type="Pfam" id="PF13332">
    <property type="entry name" value="Fil_haemagg_2"/>
    <property type="match status" value="2"/>
</dbReference>
<feature type="compositionally biased region" description="Basic and acidic residues" evidence="1">
    <location>
        <begin position="1189"/>
        <end position="1207"/>
    </location>
</feature>
<dbReference type="RefSeq" id="WP_194812806.1">
    <property type="nucleotide sequence ID" value="NZ_CP063056.1"/>
</dbReference>
<feature type="region of interest" description="Disordered" evidence="1">
    <location>
        <begin position="1180"/>
        <end position="1210"/>
    </location>
</feature>
<keyword evidence="3" id="KW-1185">Reference proteome</keyword>
<feature type="compositionally biased region" description="Basic and acidic residues" evidence="1">
    <location>
        <begin position="523"/>
        <end position="532"/>
    </location>
</feature>